<dbReference type="PROSITE" id="PS51737">
    <property type="entry name" value="RECOMBINASE_DNA_BIND"/>
    <property type="match status" value="1"/>
</dbReference>
<dbReference type="PROSITE" id="PS51736">
    <property type="entry name" value="RECOMBINASES_3"/>
    <property type="match status" value="1"/>
</dbReference>
<dbReference type="SUPFAM" id="SSF53041">
    <property type="entry name" value="Resolvase-like"/>
    <property type="match status" value="1"/>
</dbReference>
<dbReference type="CDD" id="cd00338">
    <property type="entry name" value="Ser_Recombinase"/>
    <property type="match status" value="1"/>
</dbReference>
<gene>
    <name evidence="3" type="ORF">J2S10_000204</name>
</gene>
<dbReference type="Pfam" id="PF13408">
    <property type="entry name" value="Zn_ribbon_recom"/>
    <property type="match status" value="1"/>
</dbReference>
<dbReference type="PANTHER" id="PTHR30461:SF23">
    <property type="entry name" value="DNA RECOMBINASE-RELATED"/>
    <property type="match status" value="1"/>
</dbReference>
<dbReference type="RefSeq" id="WP_307403805.1">
    <property type="nucleotide sequence ID" value="NZ_JAUSTW010000001.1"/>
</dbReference>
<dbReference type="Gene3D" id="3.90.1750.20">
    <property type="entry name" value="Putative Large Serine Recombinase, Chain B, Domain 2"/>
    <property type="match status" value="1"/>
</dbReference>
<comment type="caution">
    <text evidence="3">The sequence shown here is derived from an EMBL/GenBank/DDBJ whole genome shotgun (WGS) entry which is preliminary data.</text>
</comment>
<name>A0ABT9XQ38_9BACI</name>
<dbReference type="EMBL" id="JAUSTW010000001">
    <property type="protein sequence ID" value="MDQ0197099.1"/>
    <property type="molecule type" value="Genomic_DNA"/>
</dbReference>
<evidence type="ECO:0000313" key="3">
    <source>
        <dbReference type="EMBL" id="MDQ0197099.1"/>
    </source>
</evidence>
<reference evidence="3 4" key="1">
    <citation type="submission" date="2023-07" db="EMBL/GenBank/DDBJ databases">
        <title>Genomic Encyclopedia of Type Strains, Phase IV (KMG-IV): sequencing the most valuable type-strain genomes for metagenomic binning, comparative biology and taxonomic classification.</title>
        <authorList>
            <person name="Goeker M."/>
        </authorList>
    </citation>
    <scope>NUCLEOTIDE SEQUENCE [LARGE SCALE GENOMIC DNA]</scope>
    <source>
        <strain evidence="3 4">DSM 27594</strain>
    </source>
</reference>
<dbReference type="InterPro" id="IPR025827">
    <property type="entry name" value="Zn_ribbon_recom_dom"/>
</dbReference>
<keyword evidence="4" id="KW-1185">Reference proteome</keyword>
<organism evidence="3 4">
    <name type="scientific">Neobacillus ginsengisoli</name>
    <dbReference type="NCBI Taxonomy" id="904295"/>
    <lineage>
        <taxon>Bacteria</taxon>
        <taxon>Bacillati</taxon>
        <taxon>Bacillota</taxon>
        <taxon>Bacilli</taxon>
        <taxon>Bacillales</taxon>
        <taxon>Bacillaceae</taxon>
        <taxon>Neobacillus</taxon>
    </lineage>
</organism>
<dbReference type="InterPro" id="IPR036162">
    <property type="entry name" value="Resolvase-like_N_sf"/>
</dbReference>
<accession>A0ABT9XQ38</accession>
<dbReference type="InterPro" id="IPR038109">
    <property type="entry name" value="DNA_bind_recomb_sf"/>
</dbReference>
<dbReference type="Proteomes" id="UP001224122">
    <property type="component" value="Unassembled WGS sequence"/>
</dbReference>
<evidence type="ECO:0000259" key="2">
    <source>
        <dbReference type="PROSITE" id="PS51737"/>
    </source>
</evidence>
<dbReference type="PANTHER" id="PTHR30461">
    <property type="entry name" value="DNA-INVERTASE FROM LAMBDOID PROPHAGE"/>
    <property type="match status" value="1"/>
</dbReference>
<dbReference type="Gene3D" id="3.40.50.1390">
    <property type="entry name" value="Resolvase, N-terminal catalytic domain"/>
    <property type="match status" value="1"/>
</dbReference>
<protein>
    <submittedName>
        <fullName evidence="3">DNA invertase Pin-like site-specific DNA recombinase</fullName>
    </submittedName>
</protein>
<proteinExistence type="predicted"/>
<sequence length="540" mass="62165">MSNIAAIYVRVSTQKESQKDSPEHQKMLCEEKAKDLGLQIQYVYEDHSSGTSIIGRPEIINMLADAQRGYFSTIIFASLSRFARDTQDALDLKKKFVDVLGIRLISIEDVYDSKTNNNEMMFTVISVINQELSKQISVASKRGIQKSALRGNFTGSTAPFGYKKILIDVGGEKRKSLEILPEQSKWVKMIFGLYVHQNMGEKAIVNYLNNEEVPAPRSGAWGYKKKGVLQQDGVWGTTTIQRILQNEAYTGRNVFNKYESKIIYPDIHNTRNKKKILRQRNKEDWIRMEEPLWEALIDDETFQKAQEIRLLRGGGTRGGIRKLTVNAFAGIAKCAHCGSNFVSMKSGKVGKEGQEYRYLICSRRRRLGVSGCENELWVPYEKFRDELLTELTLFLRDAIDVEAIAEEVKVPTYNKEDDGKQKIEKLEQQINENRKFIFELRKQYMRGDIKDETQYLYEKGLFEKEIEDLLKKQQAITVRELPKPPSNEEVKESIKKALEELQHLNFSDVKTLQMTLQQLIHKIEIFKDGSVDVYTPLGKL</sequence>
<dbReference type="InterPro" id="IPR050639">
    <property type="entry name" value="SSR_resolvase"/>
</dbReference>
<dbReference type="Pfam" id="PF07508">
    <property type="entry name" value="Recombinase"/>
    <property type="match status" value="1"/>
</dbReference>
<feature type="domain" description="Recombinase" evidence="2">
    <location>
        <begin position="159"/>
        <end position="315"/>
    </location>
</feature>
<dbReference type="InterPro" id="IPR011109">
    <property type="entry name" value="DNA_bind_recombinase_dom"/>
</dbReference>
<feature type="domain" description="Resolvase/invertase-type recombinase catalytic" evidence="1">
    <location>
        <begin position="4"/>
        <end position="151"/>
    </location>
</feature>
<dbReference type="InterPro" id="IPR006119">
    <property type="entry name" value="Resolv_N"/>
</dbReference>
<dbReference type="Pfam" id="PF00239">
    <property type="entry name" value="Resolvase"/>
    <property type="match status" value="1"/>
</dbReference>
<dbReference type="SMART" id="SM00857">
    <property type="entry name" value="Resolvase"/>
    <property type="match status" value="1"/>
</dbReference>
<evidence type="ECO:0000313" key="4">
    <source>
        <dbReference type="Proteomes" id="UP001224122"/>
    </source>
</evidence>
<evidence type="ECO:0000259" key="1">
    <source>
        <dbReference type="PROSITE" id="PS51736"/>
    </source>
</evidence>